<gene>
    <name evidence="1" type="ORF">ONZ43_g1360</name>
</gene>
<accession>A0ACC2J4N7</accession>
<name>A0ACC2J4N7_9PEZI</name>
<organism evidence="1 2">
    <name type="scientific">Nemania bipapillata</name>
    <dbReference type="NCBI Taxonomy" id="110536"/>
    <lineage>
        <taxon>Eukaryota</taxon>
        <taxon>Fungi</taxon>
        <taxon>Dikarya</taxon>
        <taxon>Ascomycota</taxon>
        <taxon>Pezizomycotina</taxon>
        <taxon>Sordariomycetes</taxon>
        <taxon>Xylariomycetidae</taxon>
        <taxon>Xylariales</taxon>
        <taxon>Xylariaceae</taxon>
        <taxon>Nemania</taxon>
    </lineage>
</organism>
<keyword evidence="2" id="KW-1185">Reference proteome</keyword>
<protein>
    <submittedName>
        <fullName evidence="1">Uncharacterized protein</fullName>
    </submittedName>
</protein>
<comment type="caution">
    <text evidence="1">The sequence shown here is derived from an EMBL/GenBank/DDBJ whole genome shotgun (WGS) entry which is preliminary data.</text>
</comment>
<reference evidence="1" key="1">
    <citation type="submission" date="2022-11" db="EMBL/GenBank/DDBJ databases">
        <title>Genome Sequence of Nemania bipapillata.</title>
        <authorList>
            <person name="Buettner E."/>
        </authorList>
    </citation>
    <scope>NUCLEOTIDE SEQUENCE</scope>
    <source>
        <strain evidence="1">CP14</strain>
    </source>
</reference>
<evidence type="ECO:0000313" key="1">
    <source>
        <dbReference type="EMBL" id="KAJ8122450.1"/>
    </source>
</evidence>
<dbReference type="Proteomes" id="UP001153334">
    <property type="component" value="Unassembled WGS sequence"/>
</dbReference>
<evidence type="ECO:0000313" key="2">
    <source>
        <dbReference type="Proteomes" id="UP001153334"/>
    </source>
</evidence>
<dbReference type="EMBL" id="JAPESX010000230">
    <property type="protein sequence ID" value="KAJ8122450.1"/>
    <property type="molecule type" value="Genomic_DNA"/>
</dbReference>
<proteinExistence type="predicted"/>
<sequence length="754" mass="84599">MFLDHPHNPESSNCQWQDTQIHISKSLKVTREVIVGEQNSNCTPSKVKRSNSLFTRYISRGTLCKATESTETKPKARATNNGRPVVAVKPIFRTHNRITKALSEGSQVRNDDEERWFCKLITNRQMTQLSFVVSRGRLLVSDDCSTHTEFAVKKPSVSLAAILSATDFNAEKRLRLSYLLAEAMWHFYGSDWMLREWTKHTVHFMYQLDQSGVLVNQLFLRANFEDFYPSPEQKYRSHKFPKILALGVMLIEIELGKSIEDFRPDHSLTVEGKPTVNADTLAAMAALDNEELWKNSVPSLHKIIEKCVRPEAFQDKFYDQYHDIEGQREELRAAIVDPLGKLREVTSGKGMELDLVVPQATPGSLNEERMGISMKEIASPLIASAFPTQGLSSHSNQGAAFFDNRDYRDDNTEALAVQYFQNIEEFTRTFINSLPRNNINEINPNTSPWQRPVRVAILDSGIRLNDKFFKSCIENKRILGMESWLGQGCDDTNGHGTHVASFFLKVAPRAELYIAKVSENMEIPESQYCGIKAAIEHAVHEWKVDIISMSFGMINKDAAIDGALDMALNHEMPKIIFAAASNGGPTKARTFPASKPGVICINASDGNGGRVTDLSPASMQYQPNFVTLGLCVKWKEPAKLENARNATNGSKNPAQFAYKSGTSFATPIAAGLAANILEFARHKLKNVEVAQQRWLYSHPGMTAALARFSAPVGGYQLLCPWRAPENRSLKPEDLARQLQEAIEQDRFRPPVFAR</sequence>